<organism evidence="6">
    <name type="scientific">bioreactor metagenome</name>
    <dbReference type="NCBI Taxonomy" id="1076179"/>
    <lineage>
        <taxon>unclassified sequences</taxon>
        <taxon>metagenomes</taxon>
        <taxon>ecological metagenomes</taxon>
    </lineage>
</organism>
<evidence type="ECO:0000256" key="3">
    <source>
        <dbReference type="ARBA" id="ARBA00023136"/>
    </source>
</evidence>
<feature type="domain" description="RagB/SusD" evidence="5">
    <location>
        <begin position="27"/>
        <end position="111"/>
    </location>
</feature>
<evidence type="ECO:0000313" key="6">
    <source>
        <dbReference type="EMBL" id="MPN25585.1"/>
    </source>
</evidence>
<dbReference type="EMBL" id="VSSQ01074811">
    <property type="protein sequence ID" value="MPN25585.1"/>
    <property type="molecule type" value="Genomic_DNA"/>
</dbReference>
<evidence type="ECO:0000256" key="2">
    <source>
        <dbReference type="ARBA" id="ARBA00022729"/>
    </source>
</evidence>
<gene>
    <name evidence="6" type="ORF">SDC9_172997</name>
</gene>
<sequence>MKLRDPSGYQMSLEGLEMSNELTMGSIGDVNTLLDMIILQRRIELWGETERIFDILRMKTGFNRNAAGSNHSQKLANINTLLPDNKEFILTIPQKEFDSNPALDATTDQNPM</sequence>
<keyword evidence="3" id="KW-0472">Membrane</keyword>
<evidence type="ECO:0000256" key="4">
    <source>
        <dbReference type="ARBA" id="ARBA00023237"/>
    </source>
</evidence>
<dbReference type="Pfam" id="PF07980">
    <property type="entry name" value="SusD_RagB"/>
    <property type="match status" value="1"/>
</dbReference>
<dbReference type="InterPro" id="IPR011990">
    <property type="entry name" value="TPR-like_helical_dom_sf"/>
</dbReference>
<evidence type="ECO:0000259" key="5">
    <source>
        <dbReference type="Pfam" id="PF07980"/>
    </source>
</evidence>
<dbReference type="Gene3D" id="1.25.40.390">
    <property type="match status" value="1"/>
</dbReference>
<comment type="subcellular location">
    <subcellularLocation>
        <location evidence="1">Cell outer membrane</location>
    </subcellularLocation>
</comment>
<keyword evidence="4" id="KW-0998">Cell outer membrane</keyword>
<dbReference type="GO" id="GO:0009279">
    <property type="term" value="C:cell outer membrane"/>
    <property type="evidence" value="ECO:0007669"/>
    <property type="project" value="UniProtKB-SubCell"/>
</dbReference>
<dbReference type="SUPFAM" id="SSF48452">
    <property type="entry name" value="TPR-like"/>
    <property type="match status" value="1"/>
</dbReference>
<protein>
    <recommendedName>
        <fullName evidence="5">RagB/SusD domain-containing protein</fullName>
    </recommendedName>
</protein>
<name>A0A645GFW8_9ZZZZ</name>
<dbReference type="InterPro" id="IPR012944">
    <property type="entry name" value="SusD_RagB_dom"/>
</dbReference>
<evidence type="ECO:0000256" key="1">
    <source>
        <dbReference type="ARBA" id="ARBA00004442"/>
    </source>
</evidence>
<reference evidence="6" key="1">
    <citation type="submission" date="2019-08" db="EMBL/GenBank/DDBJ databases">
        <authorList>
            <person name="Kucharzyk K."/>
            <person name="Murdoch R.W."/>
            <person name="Higgins S."/>
            <person name="Loffler F."/>
        </authorList>
    </citation>
    <scope>NUCLEOTIDE SEQUENCE</scope>
</reference>
<proteinExistence type="predicted"/>
<accession>A0A645GFW8</accession>
<dbReference type="AlphaFoldDB" id="A0A645GFW8"/>
<comment type="caution">
    <text evidence="6">The sequence shown here is derived from an EMBL/GenBank/DDBJ whole genome shotgun (WGS) entry which is preliminary data.</text>
</comment>
<keyword evidence="2" id="KW-0732">Signal</keyword>